<evidence type="ECO:0000259" key="7">
    <source>
        <dbReference type="Pfam" id="PF14322"/>
    </source>
</evidence>
<organism evidence="8 9">
    <name type="scientific">Arcicella gelida</name>
    <dbReference type="NCBI Taxonomy" id="2984195"/>
    <lineage>
        <taxon>Bacteria</taxon>
        <taxon>Pseudomonadati</taxon>
        <taxon>Bacteroidota</taxon>
        <taxon>Cytophagia</taxon>
        <taxon>Cytophagales</taxon>
        <taxon>Flectobacillaceae</taxon>
        <taxon>Arcicella</taxon>
    </lineage>
</organism>
<sequence>MKKIYSILYCVGFCVLSLLMNACYGDFLEIEPNRKLAVPSTLKDLDALMDNTTLLNANALLIMGELGTDDYYLNETDWNSLTNPYQKNGYVWAKDIYEGQQCPGWNNAYQKILYANMVLESMTKLERNSKNEVQSNRIKGTALFWRAWQFFQLAQIFCDDYQKQTAKQKMGIPIRLASDINQPNVRGTIEDTYSQIVQDLSEAVSLLPAISEEKTRPSKQATYALLARTYLQMKEYALAKQQVEKCLSISDVLIAYSEVNRSLNFPFPLYARGNTEQPLLDAMIRTQTFASFLKIDTTLLRSYEAGDLRVATYFSTSNGYYVFKGTYNGYATYNPFPALDEVYLIRAECNERLGNHEDALRDLNNLLIHRYQKGAYQAKTMENTKNILTEILHERRKSLIFRGVRWSDLRRLRTEAAYAKKIVRVLGNKRYELTPEQEHLYTWPIPDNVINLGGIPQNTR</sequence>
<evidence type="ECO:0000256" key="4">
    <source>
        <dbReference type="ARBA" id="ARBA00023136"/>
    </source>
</evidence>
<dbReference type="Proteomes" id="UP001303899">
    <property type="component" value="Unassembled WGS sequence"/>
</dbReference>
<evidence type="ECO:0000313" key="9">
    <source>
        <dbReference type="Proteomes" id="UP001303899"/>
    </source>
</evidence>
<evidence type="ECO:0000256" key="5">
    <source>
        <dbReference type="ARBA" id="ARBA00023237"/>
    </source>
</evidence>
<feature type="domain" description="SusD-like N-terminal" evidence="7">
    <location>
        <begin position="26"/>
        <end position="231"/>
    </location>
</feature>
<feature type="domain" description="RagB/SusD" evidence="6">
    <location>
        <begin position="341"/>
        <end position="452"/>
    </location>
</feature>
<evidence type="ECO:0000256" key="3">
    <source>
        <dbReference type="ARBA" id="ARBA00022729"/>
    </source>
</evidence>
<dbReference type="InterPro" id="IPR033985">
    <property type="entry name" value="SusD-like_N"/>
</dbReference>
<dbReference type="SUPFAM" id="SSF48452">
    <property type="entry name" value="TPR-like"/>
    <property type="match status" value="1"/>
</dbReference>
<protein>
    <submittedName>
        <fullName evidence="8">RagB/SusD family nutrient uptake outer membrane protein</fullName>
    </submittedName>
</protein>
<comment type="similarity">
    <text evidence="2">Belongs to the SusD family.</text>
</comment>
<gene>
    <name evidence="8" type="ORF">VB776_08785</name>
</gene>
<dbReference type="Pfam" id="PF07980">
    <property type="entry name" value="SusD_RagB"/>
    <property type="match status" value="1"/>
</dbReference>
<accession>A0ABU5S453</accession>
<evidence type="ECO:0000313" key="8">
    <source>
        <dbReference type="EMBL" id="MEA5403008.1"/>
    </source>
</evidence>
<keyword evidence="9" id="KW-1185">Reference proteome</keyword>
<keyword evidence="5" id="KW-0998">Cell outer membrane</keyword>
<dbReference type="Pfam" id="PF14322">
    <property type="entry name" value="SusD-like_3"/>
    <property type="match status" value="1"/>
</dbReference>
<dbReference type="Gene3D" id="1.25.40.390">
    <property type="match status" value="2"/>
</dbReference>
<evidence type="ECO:0000256" key="2">
    <source>
        <dbReference type="ARBA" id="ARBA00006275"/>
    </source>
</evidence>
<keyword evidence="3" id="KW-0732">Signal</keyword>
<dbReference type="RefSeq" id="WP_323328117.1">
    <property type="nucleotide sequence ID" value="NZ_JAYGIL010000008.1"/>
</dbReference>
<reference evidence="8 9" key="1">
    <citation type="submission" date="2023-12" db="EMBL/GenBank/DDBJ databases">
        <title>Novel species of the genus Arcicella isolated from rivers.</title>
        <authorList>
            <person name="Lu H."/>
        </authorList>
    </citation>
    <scope>NUCLEOTIDE SEQUENCE [LARGE SCALE GENOMIC DNA]</scope>
    <source>
        <strain evidence="8 9">DC2W</strain>
    </source>
</reference>
<name>A0ABU5S453_9BACT</name>
<dbReference type="InterPro" id="IPR012944">
    <property type="entry name" value="SusD_RagB_dom"/>
</dbReference>
<evidence type="ECO:0000259" key="6">
    <source>
        <dbReference type="Pfam" id="PF07980"/>
    </source>
</evidence>
<comment type="subcellular location">
    <subcellularLocation>
        <location evidence="1">Cell outer membrane</location>
    </subcellularLocation>
</comment>
<evidence type="ECO:0000256" key="1">
    <source>
        <dbReference type="ARBA" id="ARBA00004442"/>
    </source>
</evidence>
<comment type="caution">
    <text evidence="8">The sequence shown here is derived from an EMBL/GenBank/DDBJ whole genome shotgun (WGS) entry which is preliminary data.</text>
</comment>
<dbReference type="EMBL" id="JAYGIL010000008">
    <property type="protein sequence ID" value="MEA5403008.1"/>
    <property type="molecule type" value="Genomic_DNA"/>
</dbReference>
<proteinExistence type="inferred from homology"/>
<dbReference type="InterPro" id="IPR011990">
    <property type="entry name" value="TPR-like_helical_dom_sf"/>
</dbReference>
<keyword evidence="4" id="KW-0472">Membrane</keyword>